<gene>
    <name evidence="5" type="ORF">BG04_3872</name>
</gene>
<reference evidence="5 6" key="1">
    <citation type="journal article" date="2015" name="Genome Announc.">
        <title>Complete genome sequences for 35 biothreat assay-relevant bacillus species.</title>
        <authorList>
            <person name="Johnson S.L."/>
            <person name="Daligault H.E."/>
            <person name="Davenport K.W."/>
            <person name="Jaissle J."/>
            <person name="Frey K.G."/>
            <person name="Ladner J.T."/>
            <person name="Broomall S.M."/>
            <person name="Bishop-Lilly K.A."/>
            <person name="Bruce D.C."/>
            <person name="Gibbons H.S."/>
            <person name="Coyne S.R."/>
            <person name="Lo C.C."/>
            <person name="Meincke L."/>
            <person name="Munk A.C."/>
            <person name="Koroleva G.I."/>
            <person name="Rosenzweig C.N."/>
            <person name="Palacios G.F."/>
            <person name="Redden C.L."/>
            <person name="Minogue T.D."/>
            <person name="Chain P.S."/>
        </authorList>
    </citation>
    <scope>NUCLEOTIDE SEQUENCE [LARGE SCALE GENOMIC DNA]</scope>
    <source>
        <strain evidence="6">ATCC 14581 / DSM 32 / JCM 2506 / NBRC 15308 / NCIMB 9376 / NCTC 10342 / NRRL B-14308 / VKM B-512</strain>
    </source>
</reference>
<dbReference type="RefSeq" id="WP_034653227.1">
    <property type="nucleotide sequence ID" value="NZ_BCVB01000002.1"/>
</dbReference>
<dbReference type="Gene3D" id="1.10.260.40">
    <property type="entry name" value="lambda repressor-like DNA-binding domains"/>
    <property type="match status" value="1"/>
</dbReference>
<accession>A0A0B6A5W2</accession>
<dbReference type="Proteomes" id="UP000031829">
    <property type="component" value="Chromosome"/>
</dbReference>
<dbReference type="GO" id="GO:0003700">
    <property type="term" value="F:DNA-binding transcription factor activity"/>
    <property type="evidence" value="ECO:0007669"/>
    <property type="project" value="TreeGrafter"/>
</dbReference>
<dbReference type="CDD" id="cd01392">
    <property type="entry name" value="HTH_LacI"/>
    <property type="match status" value="1"/>
</dbReference>
<dbReference type="PRINTS" id="PR00036">
    <property type="entry name" value="HTHLACI"/>
</dbReference>
<dbReference type="SMART" id="SM00354">
    <property type="entry name" value="HTH_LACI"/>
    <property type="match status" value="1"/>
</dbReference>
<evidence type="ECO:0000256" key="1">
    <source>
        <dbReference type="ARBA" id="ARBA00022491"/>
    </source>
</evidence>
<dbReference type="GO" id="GO:0000976">
    <property type="term" value="F:transcription cis-regulatory region binding"/>
    <property type="evidence" value="ECO:0007669"/>
    <property type="project" value="TreeGrafter"/>
</dbReference>
<dbReference type="InterPro" id="IPR010982">
    <property type="entry name" value="Lambda_DNA-bd_dom_sf"/>
</dbReference>
<evidence type="ECO:0000313" key="5">
    <source>
        <dbReference type="EMBL" id="AJI20330.1"/>
    </source>
</evidence>
<keyword evidence="3" id="KW-0238">DNA-binding</keyword>
<protein>
    <submittedName>
        <fullName evidence="5">Bacterial regulatory s, lacI family protein</fullName>
    </submittedName>
</protein>
<dbReference type="SUPFAM" id="SSF47413">
    <property type="entry name" value="lambda repressor-like DNA-binding domains"/>
    <property type="match status" value="1"/>
</dbReference>
<dbReference type="PANTHER" id="PTHR30146">
    <property type="entry name" value="LACI-RELATED TRANSCRIPTIONAL REPRESSOR"/>
    <property type="match status" value="1"/>
</dbReference>
<dbReference type="InterPro" id="IPR046335">
    <property type="entry name" value="LacI/GalR-like_sensor"/>
</dbReference>
<sequence length="327" mass="36543">MKAKISDVAKIAGVSPTTVSRVLNNRGYISKETRENVYKAMKEINYFPNDIARSLFNKRTNLIGMIVPQTSNPFFGELAFHIESICASLNYKVLLCNSLNRIDKEKKYVEMLIRNQVDGVIAVTYNRGIFDSESQSLPVVAVDHYLSTDIPTVSSDNYSGGKQATELLISKDCKHIIHINGPLKLETPANLRRKAYENVMKKYGKQPITYEISNTFDRNIQRETISKVFEENPEVDGIFASDDLLAALVVAEAQKRGKNIPRDLKIVGYDGTEASQTLLPGLTTVQQPIESIAQTAIDILLKEIEGEFSNIPREICLPVKLLEGQTT</sequence>
<keyword evidence="1" id="KW-0678">Repressor</keyword>
<dbReference type="PROSITE" id="PS50943">
    <property type="entry name" value="HTH_CROC1"/>
    <property type="match status" value="1"/>
</dbReference>
<dbReference type="KEGG" id="bmeg:BG04_3872"/>
<evidence type="ECO:0000256" key="3">
    <source>
        <dbReference type="ARBA" id="ARBA00023125"/>
    </source>
</evidence>
<dbReference type="Pfam" id="PF00356">
    <property type="entry name" value="LacI"/>
    <property type="match status" value="1"/>
</dbReference>
<dbReference type="PROSITE" id="PS00356">
    <property type="entry name" value="HTH_LACI_1"/>
    <property type="match status" value="1"/>
</dbReference>
<dbReference type="EMBL" id="CP009920">
    <property type="protein sequence ID" value="AJI20330.1"/>
    <property type="molecule type" value="Genomic_DNA"/>
</dbReference>
<dbReference type="CDD" id="cd06291">
    <property type="entry name" value="PBP1_Qymf-like"/>
    <property type="match status" value="1"/>
</dbReference>
<dbReference type="HOGENOM" id="CLU_037628_6_0_9"/>
<dbReference type="Gene3D" id="3.40.50.2300">
    <property type="match status" value="2"/>
</dbReference>
<evidence type="ECO:0000256" key="2">
    <source>
        <dbReference type="ARBA" id="ARBA00023015"/>
    </source>
</evidence>
<dbReference type="PROSITE" id="PS50932">
    <property type="entry name" value="HTH_LACI_2"/>
    <property type="match status" value="1"/>
</dbReference>
<proteinExistence type="predicted"/>
<organism evidence="5 6">
    <name type="scientific">Priestia megaterium (strain ATCC 14581 / DSM 32 / CCUG 1817 / JCM 2506 / NBRC 15308 / NCIMB 9376 / NCTC 10342 / NRRL B-14308 / VKM B-512 / Ford 19)</name>
    <name type="common">Bacillus megaterium</name>
    <dbReference type="NCBI Taxonomy" id="1348623"/>
    <lineage>
        <taxon>Bacteria</taxon>
        <taxon>Bacillati</taxon>
        <taxon>Bacillota</taxon>
        <taxon>Bacilli</taxon>
        <taxon>Bacillales</taxon>
        <taxon>Bacillaceae</taxon>
        <taxon>Priestia</taxon>
    </lineage>
</organism>
<dbReference type="Pfam" id="PF13377">
    <property type="entry name" value="Peripla_BP_3"/>
    <property type="match status" value="1"/>
</dbReference>
<dbReference type="InterPro" id="IPR001387">
    <property type="entry name" value="Cro/C1-type_HTH"/>
</dbReference>
<dbReference type="AlphaFoldDB" id="A0A0B6A5W2"/>
<keyword evidence="4" id="KW-0804">Transcription</keyword>
<keyword evidence="2" id="KW-0805">Transcription regulation</keyword>
<dbReference type="SUPFAM" id="SSF53822">
    <property type="entry name" value="Periplasmic binding protein-like I"/>
    <property type="match status" value="1"/>
</dbReference>
<dbReference type="InterPro" id="IPR000843">
    <property type="entry name" value="HTH_LacI"/>
</dbReference>
<evidence type="ECO:0000256" key="4">
    <source>
        <dbReference type="ARBA" id="ARBA00023163"/>
    </source>
</evidence>
<dbReference type="PANTHER" id="PTHR30146:SF95">
    <property type="entry name" value="RIBOSE OPERON REPRESSOR"/>
    <property type="match status" value="1"/>
</dbReference>
<dbReference type="GeneID" id="93641918"/>
<dbReference type="InterPro" id="IPR028082">
    <property type="entry name" value="Peripla_BP_I"/>
</dbReference>
<evidence type="ECO:0000313" key="6">
    <source>
        <dbReference type="Proteomes" id="UP000031829"/>
    </source>
</evidence>
<name>A0A0B6A5W2_PRIM2</name>